<evidence type="ECO:0008006" key="4">
    <source>
        <dbReference type="Google" id="ProtNLM"/>
    </source>
</evidence>
<organism evidence="2 3">
    <name type="scientific">Bowmanella dokdonensis</name>
    <dbReference type="NCBI Taxonomy" id="751969"/>
    <lineage>
        <taxon>Bacteria</taxon>
        <taxon>Pseudomonadati</taxon>
        <taxon>Pseudomonadota</taxon>
        <taxon>Gammaproteobacteria</taxon>
        <taxon>Alteromonadales</taxon>
        <taxon>Alteromonadaceae</taxon>
        <taxon>Bowmanella</taxon>
    </lineage>
</organism>
<gene>
    <name evidence="2" type="ORF">J0A66_13460</name>
</gene>
<dbReference type="AlphaFoldDB" id="A0A939DP68"/>
<dbReference type="EMBL" id="JAFKCV010000007">
    <property type="protein sequence ID" value="MBN7826237.1"/>
    <property type="molecule type" value="Genomic_DNA"/>
</dbReference>
<dbReference type="PROSITE" id="PS51257">
    <property type="entry name" value="PROKAR_LIPOPROTEIN"/>
    <property type="match status" value="1"/>
</dbReference>
<feature type="chain" id="PRO_5038059376" description="Lipoprotein" evidence="1">
    <location>
        <begin position="28"/>
        <end position="148"/>
    </location>
</feature>
<dbReference type="Proteomes" id="UP000664654">
    <property type="component" value="Unassembled WGS sequence"/>
</dbReference>
<comment type="caution">
    <text evidence="2">The sequence shown here is derived from an EMBL/GenBank/DDBJ whole genome shotgun (WGS) entry which is preliminary data.</text>
</comment>
<keyword evidence="3" id="KW-1185">Reference proteome</keyword>
<evidence type="ECO:0000313" key="2">
    <source>
        <dbReference type="EMBL" id="MBN7826237.1"/>
    </source>
</evidence>
<dbReference type="RefSeq" id="WP_206574351.1">
    <property type="nucleotide sequence ID" value="NZ_JAFKCV010000007.1"/>
</dbReference>
<name>A0A939DP68_9ALTE</name>
<keyword evidence="1" id="KW-0732">Signal</keyword>
<reference evidence="2" key="1">
    <citation type="submission" date="2021-03" db="EMBL/GenBank/DDBJ databases">
        <title>novel species isolated from a fishpond in China.</title>
        <authorList>
            <person name="Lu H."/>
            <person name="Cai Z."/>
        </authorList>
    </citation>
    <scope>NUCLEOTIDE SEQUENCE</scope>
    <source>
        <strain evidence="2">JCM 30855</strain>
    </source>
</reference>
<sequence length="148" mass="15509">MRRKTRWPISGAVLAVVLSACSTTSHVMLGQARTPVPVEQVVLYRSPPQHYAEIALIKSSSRHSWTVTEQGKLNKAIERMKAEAAALGANGLLLQSTQDEVSGSLGSGSSGVSGNVGIGIGLSVPITNIATTALAIHVHPADEEHPPQ</sequence>
<evidence type="ECO:0000313" key="3">
    <source>
        <dbReference type="Proteomes" id="UP000664654"/>
    </source>
</evidence>
<evidence type="ECO:0000256" key="1">
    <source>
        <dbReference type="SAM" id="SignalP"/>
    </source>
</evidence>
<protein>
    <recommendedName>
        <fullName evidence="4">Lipoprotein</fullName>
    </recommendedName>
</protein>
<accession>A0A939DP68</accession>
<feature type="signal peptide" evidence="1">
    <location>
        <begin position="1"/>
        <end position="27"/>
    </location>
</feature>
<proteinExistence type="predicted"/>